<reference evidence="2" key="2">
    <citation type="journal article" date="2014" name="ISME J.">
        <title>Microbial stratification in low pH oxic and suboxic macroscopic growths along an acid mine drainage.</title>
        <authorList>
            <person name="Mendez-Garcia C."/>
            <person name="Mesa V."/>
            <person name="Sprenger R.R."/>
            <person name="Richter M."/>
            <person name="Diez M.S."/>
            <person name="Solano J."/>
            <person name="Bargiela R."/>
            <person name="Golyshina O.V."/>
            <person name="Manteca A."/>
            <person name="Ramos J.L."/>
            <person name="Gallego J.R."/>
            <person name="Llorente I."/>
            <person name="Martins Dos Santos V.A."/>
            <person name="Jensen O.N."/>
            <person name="Pelaez A.I."/>
            <person name="Sanchez J."/>
            <person name="Ferrer M."/>
        </authorList>
    </citation>
    <scope>NUCLEOTIDE SEQUENCE</scope>
</reference>
<dbReference type="AlphaFoldDB" id="T0YTP0"/>
<feature type="domain" description="Asparaginase/glutaminase C-terminal" evidence="1">
    <location>
        <begin position="12"/>
        <end position="82"/>
    </location>
</feature>
<gene>
    <name evidence="2" type="ORF">B2A_12486</name>
</gene>
<dbReference type="Gene3D" id="3.40.50.40">
    <property type="match status" value="1"/>
</dbReference>
<dbReference type="PIRSF" id="PIRSF500176">
    <property type="entry name" value="L_ASNase"/>
    <property type="match status" value="1"/>
</dbReference>
<name>T0YTP0_9ZZZZ</name>
<dbReference type="PIRSF" id="PIRSF001220">
    <property type="entry name" value="L-ASNase_gatD"/>
    <property type="match status" value="1"/>
</dbReference>
<dbReference type="PANTHER" id="PTHR11707">
    <property type="entry name" value="L-ASPARAGINASE"/>
    <property type="match status" value="1"/>
</dbReference>
<dbReference type="InterPro" id="IPR006034">
    <property type="entry name" value="Asparaginase/glutaminase-like"/>
</dbReference>
<reference evidence="2" key="1">
    <citation type="submission" date="2013-08" db="EMBL/GenBank/DDBJ databases">
        <authorList>
            <person name="Mendez C."/>
            <person name="Richter M."/>
            <person name="Ferrer M."/>
            <person name="Sanchez J."/>
        </authorList>
    </citation>
    <scope>NUCLEOTIDE SEQUENCE</scope>
</reference>
<dbReference type="Pfam" id="PF17763">
    <property type="entry name" value="Asparaginase_C"/>
    <property type="match status" value="1"/>
</dbReference>
<dbReference type="InterPro" id="IPR027473">
    <property type="entry name" value="L-asparaginase_C"/>
</dbReference>
<comment type="caution">
    <text evidence="2">The sequence shown here is derived from an EMBL/GenBank/DDBJ whole genome shotgun (WGS) entry which is preliminary data.</text>
</comment>
<protein>
    <submittedName>
        <fullName evidence="2">Asparaginase/glutaminase</fullName>
    </submittedName>
</protein>
<dbReference type="SUPFAM" id="SSF53774">
    <property type="entry name" value="Glutaminase/Asparaginase"/>
    <property type="match status" value="1"/>
</dbReference>
<evidence type="ECO:0000259" key="1">
    <source>
        <dbReference type="Pfam" id="PF17763"/>
    </source>
</evidence>
<accession>T0YTP0</accession>
<dbReference type="PROSITE" id="PS51732">
    <property type="entry name" value="ASN_GLN_ASE_3"/>
    <property type="match status" value="1"/>
</dbReference>
<evidence type="ECO:0000313" key="2">
    <source>
        <dbReference type="EMBL" id="EQD35237.1"/>
    </source>
</evidence>
<proteinExistence type="predicted"/>
<feature type="non-terminal residue" evidence="2">
    <location>
        <position position="1"/>
    </location>
</feature>
<dbReference type="PANTHER" id="PTHR11707:SF28">
    <property type="entry name" value="60 KDA LYSOPHOSPHOLIPASE"/>
    <property type="match status" value="1"/>
</dbReference>
<dbReference type="InterPro" id="IPR036152">
    <property type="entry name" value="Asp/glu_Ase-like_sf"/>
</dbReference>
<dbReference type="EMBL" id="AUZZ01009006">
    <property type="protein sequence ID" value="EQD35237.1"/>
    <property type="molecule type" value="Genomic_DNA"/>
</dbReference>
<organism evidence="2">
    <name type="scientific">mine drainage metagenome</name>
    <dbReference type="NCBI Taxonomy" id="410659"/>
    <lineage>
        <taxon>unclassified sequences</taxon>
        <taxon>metagenomes</taxon>
        <taxon>ecological metagenomes</taxon>
    </lineage>
</organism>
<sequence>LGARRRHPPPRRIRTAIAGGTVIAMTTQCLEGRVDPYVYATGRELERAGVLYLDDLLPETAYAKMLWALGHADDPSRVAELMRTDRAGEFLPRRTNRGPR</sequence>
<dbReference type="InterPro" id="IPR040919">
    <property type="entry name" value="Asparaginase_C"/>
</dbReference>